<dbReference type="Gene3D" id="3.40.190.10">
    <property type="entry name" value="Periplasmic binding protein-like II"/>
    <property type="match status" value="1"/>
</dbReference>
<comment type="similarity">
    <text evidence="1">Belongs to the bacterial solute-binding protein 1 family.</text>
</comment>
<evidence type="ECO:0000256" key="3">
    <source>
        <dbReference type="ARBA" id="ARBA00022729"/>
    </source>
</evidence>
<dbReference type="GO" id="GO:0055052">
    <property type="term" value="C:ATP-binding cassette (ABC) transporter complex, substrate-binding subunit-containing"/>
    <property type="evidence" value="ECO:0007669"/>
    <property type="project" value="TreeGrafter"/>
</dbReference>
<dbReference type="InterPro" id="IPR006059">
    <property type="entry name" value="SBP"/>
</dbReference>
<evidence type="ECO:0000313" key="5">
    <source>
        <dbReference type="Proteomes" id="UP000002016"/>
    </source>
</evidence>
<proteinExistence type="inferred from homology"/>
<dbReference type="Pfam" id="PF01547">
    <property type="entry name" value="SBP_bac_1"/>
    <property type="match status" value="1"/>
</dbReference>
<dbReference type="EMBL" id="CP000812">
    <property type="protein sequence ID" value="ABV34104.1"/>
    <property type="molecule type" value="Genomic_DNA"/>
</dbReference>
<dbReference type="Proteomes" id="UP000002016">
    <property type="component" value="Chromosome"/>
</dbReference>
<dbReference type="KEGG" id="tle:Tlet_1548"/>
<dbReference type="GO" id="GO:1901982">
    <property type="term" value="F:maltose binding"/>
    <property type="evidence" value="ECO:0007669"/>
    <property type="project" value="TreeGrafter"/>
</dbReference>
<evidence type="ECO:0000313" key="4">
    <source>
        <dbReference type="EMBL" id="ABV34104.1"/>
    </source>
</evidence>
<dbReference type="PANTHER" id="PTHR30061">
    <property type="entry name" value="MALTOSE-BINDING PERIPLASMIC PROTEIN"/>
    <property type="match status" value="1"/>
</dbReference>
<name>A8F7H0_PSELT</name>
<dbReference type="AlphaFoldDB" id="A8F7H0"/>
<dbReference type="GO" id="GO:0042956">
    <property type="term" value="P:maltodextrin transmembrane transport"/>
    <property type="evidence" value="ECO:0007669"/>
    <property type="project" value="TreeGrafter"/>
</dbReference>
<sequence precursor="true">MRKLFVLSVVFLTLTICLATEVTFWFAGGDPQLDLPVVKKHIKAFEEATGIKVNLVVIPWAEDPHTKLDVAIMSGKAPDLAKVGSPREHALAWSKSIEPLEKYLPKDFLKAFPESVLLGSTYKMNKPEEMSGKIVGIPYFCHTRVIFYRKDILAERGLPEPSSNWTWNDFLEYAKRLTFDRDNDGQIDVYGFGASAQYAYQLMIWVWQAGGHMINENGAPAITTDAFRKGAKFFVDLFKTYKVVQPGAVNANLADVRRQLVAGQIAMYIDTGDAGTALRKELGDKIGAVVLPTNPETGKKTSYYGADVFVIPSSAKHKEEAAKLLMWLCSKENMLEYCNVAGFIPSRLDSAELYVAGDKIMKAFDEQMSDSRPWVEHPEYSAFTRIIRAAIQDVLSDKISLESGLERAQKELESHLKDKGYTW</sequence>
<dbReference type="eggNOG" id="COG1653">
    <property type="taxonomic scope" value="Bacteria"/>
</dbReference>
<evidence type="ECO:0000256" key="2">
    <source>
        <dbReference type="ARBA" id="ARBA00022448"/>
    </source>
</evidence>
<evidence type="ECO:0000256" key="1">
    <source>
        <dbReference type="ARBA" id="ARBA00008520"/>
    </source>
</evidence>
<dbReference type="PANTHER" id="PTHR30061:SF50">
    <property type="entry name" value="MALTOSE_MALTODEXTRIN-BINDING PERIPLASMIC PROTEIN"/>
    <property type="match status" value="1"/>
</dbReference>
<gene>
    <name evidence="4" type="ordered locus">Tlet_1548</name>
</gene>
<dbReference type="SUPFAM" id="SSF53850">
    <property type="entry name" value="Periplasmic binding protein-like II"/>
    <property type="match status" value="1"/>
</dbReference>
<dbReference type="RefSeq" id="WP_012003580.1">
    <property type="nucleotide sequence ID" value="NC_009828.1"/>
</dbReference>
<dbReference type="OrthoDB" id="9795467at2"/>
<dbReference type="CDD" id="cd13585">
    <property type="entry name" value="PBP2_TMBP_like"/>
    <property type="match status" value="1"/>
</dbReference>
<organism evidence="4 5">
    <name type="scientific">Pseudothermotoga lettingae (strain ATCC BAA-301 / DSM 14385 / NBRC 107922 / TMO)</name>
    <name type="common">Thermotoga lettingae</name>
    <dbReference type="NCBI Taxonomy" id="416591"/>
    <lineage>
        <taxon>Bacteria</taxon>
        <taxon>Thermotogati</taxon>
        <taxon>Thermotogota</taxon>
        <taxon>Thermotogae</taxon>
        <taxon>Thermotogales</taxon>
        <taxon>Thermotogaceae</taxon>
        <taxon>Pseudothermotoga</taxon>
    </lineage>
</organism>
<reference evidence="4 5" key="2">
    <citation type="journal article" date="2009" name="Proc. Natl. Acad. Sci. U.S.A.">
        <title>On the chimeric nature, thermophilic origin, and phylogenetic placement of the Thermotogales.</title>
        <authorList>
            <person name="Zhaxybayeva O."/>
            <person name="Swithers K.S."/>
            <person name="Lapierre P."/>
            <person name="Fournier G.P."/>
            <person name="Bickhart D.M."/>
            <person name="DeBoy R.T."/>
            <person name="Nelson K.E."/>
            <person name="Nesbo C.L."/>
            <person name="Doolittle W.F."/>
            <person name="Gogarten J.P."/>
            <person name="Noll K.M."/>
        </authorList>
    </citation>
    <scope>NUCLEOTIDE SEQUENCE [LARGE SCALE GENOMIC DNA]</scope>
    <source>
        <strain evidence="5">ATCC BAA-301 / DSM 14385 / NBRC 107922 / TMO</strain>
    </source>
</reference>
<dbReference type="HOGENOM" id="CLU_031285_10_1_0"/>
<reference evidence="4 5" key="1">
    <citation type="submission" date="2007-08" db="EMBL/GenBank/DDBJ databases">
        <title>Complete sequence of Thermotoga lettingae TMO.</title>
        <authorList>
            <consortium name="US DOE Joint Genome Institute"/>
            <person name="Copeland A."/>
            <person name="Lucas S."/>
            <person name="Lapidus A."/>
            <person name="Barry K."/>
            <person name="Glavina del Rio T."/>
            <person name="Dalin E."/>
            <person name="Tice H."/>
            <person name="Pitluck S."/>
            <person name="Foster B."/>
            <person name="Bruce D."/>
            <person name="Schmutz J."/>
            <person name="Larimer F."/>
            <person name="Land M."/>
            <person name="Hauser L."/>
            <person name="Kyrpides N."/>
            <person name="Mikhailova N."/>
            <person name="Nelson K."/>
            <person name="Gogarten J.P."/>
            <person name="Noll K."/>
            <person name="Richardson P."/>
        </authorList>
    </citation>
    <scope>NUCLEOTIDE SEQUENCE [LARGE SCALE GENOMIC DNA]</scope>
    <source>
        <strain evidence="5">ATCC BAA-301 / DSM 14385 / NBRC 107922 / TMO</strain>
    </source>
</reference>
<keyword evidence="2" id="KW-0813">Transport</keyword>
<accession>A8F7H0</accession>
<dbReference type="GO" id="GO:0015768">
    <property type="term" value="P:maltose transport"/>
    <property type="evidence" value="ECO:0007669"/>
    <property type="project" value="TreeGrafter"/>
</dbReference>
<keyword evidence="5" id="KW-1185">Reference proteome</keyword>
<protein>
    <submittedName>
        <fullName evidence="4">Extracellular solute-binding protein family 1</fullName>
    </submittedName>
</protein>
<keyword evidence="3" id="KW-0732">Signal</keyword>
<dbReference type="STRING" id="416591.Tlet_1548"/>